<evidence type="ECO:0000313" key="3">
    <source>
        <dbReference type="Proteomes" id="UP000299084"/>
    </source>
</evidence>
<evidence type="ECO:0000256" key="1">
    <source>
        <dbReference type="SAM" id="Phobius"/>
    </source>
</evidence>
<feature type="non-terminal residue" evidence="2">
    <location>
        <position position="1"/>
    </location>
</feature>
<proteinExistence type="predicted"/>
<keyword evidence="1" id="KW-1133">Transmembrane helix</keyword>
<dbReference type="AlphaFoldDB" id="A0A5N4DRF0"/>
<protein>
    <submittedName>
        <fullName evidence="2">Leukocyte immunoglobulin-like receptor subfamily A member 6</fullName>
    </submittedName>
</protein>
<gene>
    <name evidence="2" type="ORF">Cadr_000012194</name>
</gene>
<evidence type="ECO:0000313" key="2">
    <source>
        <dbReference type="EMBL" id="KAB1273647.1"/>
    </source>
</evidence>
<name>A0A5N4DRF0_CAMDR</name>
<accession>A0A5N4DRF0</accession>
<keyword evidence="2" id="KW-0675">Receptor</keyword>
<keyword evidence="1" id="KW-0812">Transmembrane</keyword>
<organism evidence="2 3">
    <name type="scientific">Camelus dromedarius</name>
    <name type="common">Dromedary</name>
    <name type="synonym">Arabian camel</name>
    <dbReference type="NCBI Taxonomy" id="9838"/>
    <lineage>
        <taxon>Eukaryota</taxon>
        <taxon>Metazoa</taxon>
        <taxon>Chordata</taxon>
        <taxon>Craniata</taxon>
        <taxon>Vertebrata</taxon>
        <taxon>Euteleostomi</taxon>
        <taxon>Mammalia</taxon>
        <taxon>Eutheria</taxon>
        <taxon>Laurasiatheria</taxon>
        <taxon>Artiodactyla</taxon>
        <taxon>Tylopoda</taxon>
        <taxon>Camelidae</taxon>
        <taxon>Camelus</taxon>
    </lineage>
</organism>
<dbReference type="EMBL" id="JWIN03000009">
    <property type="protein sequence ID" value="KAB1273647.1"/>
    <property type="molecule type" value="Genomic_DNA"/>
</dbReference>
<sequence length="114" mass="12424">RTTGRRRHDPRLTALLCLGEIEEGGAVLVWEPRLLCQETPGLRTLRERSSAQVQGESLTGTSLPGLSVGVRTQVQAGSRPQDYTVGNLIRMGVAALILVGLGILLFQAQHLFFF</sequence>
<keyword evidence="1" id="KW-0472">Membrane</keyword>
<keyword evidence="3" id="KW-1185">Reference proteome</keyword>
<dbReference type="Proteomes" id="UP000299084">
    <property type="component" value="Unassembled WGS sequence"/>
</dbReference>
<feature type="transmembrane region" description="Helical" evidence="1">
    <location>
        <begin position="88"/>
        <end position="108"/>
    </location>
</feature>
<reference evidence="2 3" key="1">
    <citation type="journal article" date="2019" name="Mol. Ecol. Resour.">
        <title>Improving Illumina assemblies with Hi-C and long reads: an example with the North African dromedary.</title>
        <authorList>
            <person name="Elbers J.P."/>
            <person name="Rogers M.F."/>
            <person name="Perelman P.L."/>
            <person name="Proskuryakova A.A."/>
            <person name="Serdyukova N.A."/>
            <person name="Johnson W.E."/>
            <person name="Horin P."/>
            <person name="Corander J."/>
            <person name="Murphy D."/>
            <person name="Burger P.A."/>
        </authorList>
    </citation>
    <scope>NUCLEOTIDE SEQUENCE [LARGE SCALE GENOMIC DNA]</scope>
    <source>
        <strain evidence="2">Drom800</strain>
        <tissue evidence="2">Blood</tissue>
    </source>
</reference>
<comment type="caution">
    <text evidence="2">The sequence shown here is derived from an EMBL/GenBank/DDBJ whole genome shotgun (WGS) entry which is preliminary data.</text>
</comment>